<evidence type="ECO:0000313" key="2">
    <source>
        <dbReference type="Proteomes" id="UP000789572"/>
    </source>
</evidence>
<accession>A0A9N9DXC7</accession>
<feature type="non-terminal residue" evidence="1">
    <location>
        <position position="1"/>
    </location>
</feature>
<evidence type="ECO:0000313" key="1">
    <source>
        <dbReference type="EMBL" id="CAG8656254.1"/>
    </source>
</evidence>
<dbReference type="Proteomes" id="UP000789572">
    <property type="component" value="Unassembled WGS sequence"/>
</dbReference>
<comment type="caution">
    <text evidence="1">The sequence shown here is derived from an EMBL/GenBank/DDBJ whole genome shotgun (WGS) entry which is preliminary data.</text>
</comment>
<dbReference type="EMBL" id="CAJVPJ010004858">
    <property type="protein sequence ID" value="CAG8656254.1"/>
    <property type="molecule type" value="Genomic_DNA"/>
</dbReference>
<dbReference type="AlphaFoldDB" id="A0A9N9DXC7"/>
<feature type="non-terminal residue" evidence="1">
    <location>
        <position position="90"/>
    </location>
</feature>
<proteinExistence type="predicted"/>
<protein>
    <submittedName>
        <fullName evidence="1">3249_t:CDS:1</fullName>
    </submittedName>
</protein>
<keyword evidence="2" id="KW-1185">Reference proteome</keyword>
<organism evidence="1 2">
    <name type="scientific">Paraglomus occultum</name>
    <dbReference type="NCBI Taxonomy" id="144539"/>
    <lineage>
        <taxon>Eukaryota</taxon>
        <taxon>Fungi</taxon>
        <taxon>Fungi incertae sedis</taxon>
        <taxon>Mucoromycota</taxon>
        <taxon>Glomeromycotina</taxon>
        <taxon>Glomeromycetes</taxon>
        <taxon>Paraglomerales</taxon>
        <taxon>Paraglomeraceae</taxon>
        <taxon>Paraglomus</taxon>
    </lineage>
</organism>
<name>A0A9N9DXC7_9GLOM</name>
<sequence>GSSTILGVAEEALKNPLSRSIISSGLGMIPGLGGVLKLGVDKFVSGLQETASALKNSQSLLNGQVTELQAGLQEAKDRELELAAAQQRLA</sequence>
<gene>
    <name evidence="1" type="ORF">POCULU_LOCUS10217</name>
</gene>
<reference evidence="1" key="1">
    <citation type="submission" date="2021-06" db="EMBL/GenBank/DDBJ databases">
        <authorList>
            <person name="Kallberg Y."/>
            <person name="Tangrot J."/>
            <person name="Rosling A."/>
        </authorList>
    </citation>
    <scope>NUCLEOTIDE SEQUENCE</scope>
    <source>
        <strain evidence="1">IA702</strain>
    </source>
</reference>